<comment type="caution">
    <text evidence="2">The sequence shown here is derived from an EMBL/GenBank/DDBJ whole genome shotgun (WGS) entry which is preliminary data.</text>
</comment>
<dbReference type="Gene3D" id="3.10.110.10">
    <property type="entry name" value="Ubiquitin Conjugating Enzyme"/>
    <property type="match status" value="1"/>
</dbReference>
<feature type="compositionally biased region" description="Polar residues" evidence="1">
    <location>
        <begin position="30"/>
        <end position="41"/>
    </location>
</feature>
<dbReference type="AlphaFoldDB" id="A0A835RR10"/>
<sequence>MTRESHDVHRNIPGAAAVASPPPSPAAGGKQTQPVAKGNESQSVLKRLQSELMALMAKPNNESPLNTQAAALWGNQEEFKKVVESSTSLRD</sequence>
<keyword evidence="3" id="KW-1185">Reference proteome</keyword>
<gene>
    <name evidence="2" type="ORF">HPP92_001631</name>
</gene>
<proteinExistence type="predicted"/>
<dbReference type="SUPFAM" id="SSF54495">
    <property type="entry name" value="UBC-like"/>
    <property type="match status" value="1"/>
</dbReference>
<dbReference type="InterPro" id="IPR016135">
    <property type="entry name" value="UBQ-conjugating_enzyme/RWD"/>
</dbReference>
<evidence type="ECO:0000313" key="3">
    <source>
        <dbReference type="Proteomes" id="UP000636800"/>
    </source>
</evidence>
<evidence type="ECO:0000256" key="1">
    <source>
        <dbReference type="SAM" id="MobiDB-lite"/>
    </source>
</evidence>
<feature type="region of interest" description="Disordered" evidence="1">
    <location>
        <begin position="1"/>
        <end position="41"/>
    </location>
</feature>
<organism evidence="2 3">
    <name type="scientific">Vanilla planifolia</name>
    <name type="common">Vanilla</name>
    <dbReference type="NCBI Taxonomy" id="51239"/>
    <lineage>
        <taxon>Eukaryota</taxon>
        <taxon>Viridiplantae</taxon>
        <taxon>Streptophyta</taxon>
        <taxon>Embryophyta</taxon>
        <taxon>Tracheophyta</taxon>
        <taxon>Spermatophyta</taxon>
        <taxon>Magnoliopsida</taxon>
        <taxon>Liliopsida</taxon>
        <taxon>Asparagales</taxon>
        <taxon>Orchidaceae</taxon>
        <taxon>Vanilloideae</taxon>
        <taxon>Vanilleae</taxon>
        <taxon>Vanilla</taxon>
    </lineage>
</organism>
<protein>
    <submittedName>
        <fullName evidence="2">Uncharacterized protein</fullName>
    </submittedName>
</protein>
<name>A0A835RR10_VANPL</name>
<dbReference type="EMBL" id="JADCNL010000001">
    <property type="protein sequence ID" value="KAG0496940.1"/>
    <property type="molecule type" value="Genomic_DNA"/>
</dbReference>
<reference evidence="2 3" key="1">
    <citation type="journal article" date="2020" name="Nat. Food">
        <title>A phased Vanilla planifolia genome enables genetic improvement of flavour and production.</title>
        <authorList>
            <person name="Hasing T."/>
            <person name="Tang H."/>
            <person name="Brym M."/>
            <person name="Khazi F."/>
            <person name="Huang T."/>
            <person name="Chambers A.H."/>
        </authorList>
    </citation>
    <scope>NUCLEOTIDE SEQUENCE [LARGE SCALE GENOMIC DNA]</scope>
    <source>
        <tissue evidence="2">Leaf</tissue>
    </source>
</reference>
<feature type="compositionally biased region" description="Basic and acidic residues" evidence="1">
    <location>
        <begin position="1"/>
        <end position="10"/>
    </location>
</feature>
<evidence type="ECO:0000313" key="2">
    <source>
        <dbReference type="EMBL" id="KAG0496940.1"/>
    </source>
</evidence>
<accession>A0A835RR10</accession>
<dbReference type="Proteomes" id="UP000636800">
    <property type="component" value="Chromosome 1"/>
</dbReference>
<dbReference type="OrthoDB" id="676522at2759"/>